<evidence type="ECO:0000256" key="2">
    <source>
        <dbReference type="ARBA" id="ARBA00022670"/>
    </source>
</evidence>
<keyword evidence="5" id="KW-0190">Covalent protein-DNA linkage</keyword>
<keyword evidence="3" id="KW-0227">DNA damage</keyword>
<dbReference type="AlphaFoldDB" id="A0A1M6EHS0"/>
<sequence length="199" mass="23335">MCGRFLLESEVEDLVARYNAEYSMENYKSGEVFPSENPLTVIKAEDEIKLMPMRWGLPIDNSKRLIINARVETVDKKPMFKSSFLRRRCIVPANAFFEWKSQGSKKLKHQINKNGEQIFSIAAIYDDNGFVILTMDSTEKMKNIHNRMPLILSREEESIWLDTTTDLYMLKSLINSPRFIDFHIKPTTQEKEHTLFDYL</sequence>
<evidence type="ECO:0000256" key="7">
    <source>
        <dbReference type="ARBA" id="ARBA00023239"/>
    </source>
</evidence>
<dbReference type="GO" id="GO:0003697">
    <property type="term" value="F:single-stranded DNA binding"/>
    <property type="evidence" value="ECO:0007669"/>
    <property type="project" value="InterPro"/>
</dbReference>
<gene>
    <name evidence="9" type="ORF">SAMN02745176_01573</name>
</gene>
<evidence type="ECO:0000313" key="9">
    <source>
        <dbReference type="EMBL" id="SHI85047.1"/>
    </source>
</evidence>
<evidence type="ECO:0000256" key="5">
    <source>
        <dbReference type="ARBA" id="ARBA00023124"/>
    </source>
</evidence>
<dbReference type="RefSeq" id="WP_073025666.1">
    <property type="nucleotide sequence ID" value="NZ_FQZS01000009.1"/>
</dbReference>
<dbReference type="PANTHER" id="PTHR13604:SF0">
    <property type="entry name" value="ABASIC SITE PROCESSING PROTEIN HMCES"/>
    <property type="match status" value="1"/>
</dbReference>
<dbReference type="PANTHER" id="PTHR13604">
    <property type="entry name" value="DC12-RELATED"/>
    <property type="match status" value="1"/>
</dbReference>
<evidence type="ECO:0000256" key="3">
    <source>
        <dbReference type="ARBA" id="ARBA00022763"/>
    </source>
</evidence>
<dbReference type="STRING" id="1122184.SAMN02745176_01573"/>
<dbReference type="GO" id="GO:0106300">
    <property type="term" value="P:protein-DNA covalent cross-linking repair"/>
    <property type="evidence" value="ECO:0007669"/>
    <property type="project" value="InterPro"/>
</dbReference>
<proteinExistence type="inferred from homology"/>
<evidence type="ECO:0000256" key="8">
    <source>
        <dbReference type="RuleBase" id="RU364100"/>
    </source>
</evidence>
<name>A0A1M6EHS0_9FIRM</name>
<evidence type="ECO:0000256" key="1">
    <source>
        <dbReference type="ARBA" id="ARBA00008136"/>
    </source>
</evidence>
<dbReference type="Gene3D" id="3.90.1680.10">
    <property type="entry name" value="SOS response associated peptidase-like"/>
    <property type="match status" value="1"/>
</dbReference>
<dbReference type="EMBL" id="FQZS01000009">
    <property type="protein sequence ID" value="SHI85047.1"/>
    <property type="molecule type" value="Genomic_DNA"/>
</dbReference>
<organism evidence="9 10">
    <name type="scientific">Lutispora thermophila DSM 19022</name>
    <dbReference type="NCBI Taxonomy" id="1122184"/>
    <lineage>
        <taxon>Bacteria</taxon>
        <taxon>Bacillati</taxon>
        <taxon>Bacillota</taxon>
        <taxon>Clostridia</taxon>
        <taxon>Lutisporales</taxon>
        <taxon>Lutisporaceae</taxon>
        <taxon>Lutispora</taxon>
    </lineage>
</organism>
<dbReference type="Proteomes" id="UP000184442">
    <property type="component" value="Unassembled WGS sequence"/>
</dbReference>
<evidence type="ECO:0000256" key="6">
    <source>
        <dbReference type="ARBA" id="ARBA00023125"/>
    </source>
</evidence>
<dbReference type="InterPro" id="IPR036590">
    <property type="entry name" value="SRAP-like"/>
</dbReference>
<dbReference type="InterPro" id="IPR003738">
    <property type="entry name" value="SRAP"/>
</dbReference>
<evidence type="ECO:0000313" key="10">
    <source>
        <dbReference type="Proteomes" id="UP000184442"/>
    </source>
</evidence>
<dbReference type="Pfam" id="PF02586">
    <property type="entry name" value="SRAP"/>
    <property type="match status" value="1"/>
</dbReference>
<dbReference type="SUPFAM" id="SSF143081">
    <property type="entry name" value="BB1717-like"/>
    <property type="match status" value="1"/>
</dbReference>
<dbReference type="GO" id="GO:0016829">
    <property type="term" value="F:lyase activity"/>
    <property type="evidence" value="ECO:0007669"/>
    <property type="project" value="UniProtKB-KW"/>
</dbReference>
<accession>A0A1M6EHS0</accession>
<protein>
    <recommendedName>
        <fullName evidence="8">Abasic site processing protein</fullName>
        <ecNumber evidence="8">3.4.-.-</ecNumber>
    </recommendedName>
</protein>
<reference evidence="9 10" key="1">
    <citation type="submission" date="2016-11" db="EMBL/GenBank/DDBJ databases">
        <authorList>
            <person name="Jaros S."/>
            <person name="Januszkiewicz K."/>
            <person name="Wedrychowicz H."/>
        </authorList>
    </citation>
    <scope>NUCLEOTIDE SEQUENCE [LARGE SCALE GENOMIC DNA]</scope>
    <source>
        <strain evidence="9 10">DSM 19022</strain>
    </source>
</reference>
<keyword evidence="7" id="KW-0456">Lyase</keyword>
<keyword evidence="10" id="KW-1185">Reference proteome</keyword>
<evidence type="ECO:0000256" key="4">
    <source>
        <dbReference type="ARBA" id="ARBA00022801"/>
    </source>
</evidence>
<keyword evidence="4 8" id="KW-0378">Hydrolase</keyword>
<dbReference type="GO" id="GO:0006508">
    <property type="term" value="P:proteolysis"/>
    <property type="evidence" value="ECO:0007669"/>
    <property type="project" value="UniProtKB-KW"/>
</dbReference>
<dbReference type="EC" id="3.4.-.-" evidence="8"/>
<keyword evidence="2 8" id="KW-0645">Protease</keyword>
<comment type="similarity">
    <text evidence="1 8">Belongs to the SOS response-associated peptidase family.</text>
</comment>
<dbReference type="GO" id="GO:0008233">
    <property type="term" value="F:peptidase activity"/>
    <property type="evidence" value="ECO:0007669"/>
    <property type="project" value="UniProtKB-KW"/>
</dbReference>
<keyword evidence="6" id="KW-0238">DNA-binding</keyword>